<feature type="domain" description="ABC transporter" evidence="6">
    <location>
        <begin position="5"/>
        <end position="264"/>
    </location>
</feature>
<dbReference type="InterPro" id="IPR050611">
    <property type="entry name" value="ABCF"/>
</dbReference>
<keyword evidence="3 7" id="KW-0067">ATP-binding</keyword>
<organism evidence="7 8">
    <name type="scientific">Streptomyces cremeus</name>
    <dbReference type="NCBI Taxonomy" id="66881"/>
    <lineage>
        <taxon>Bacteria</taxon>
        <taxon>Bacillati</taxon>
        <taxon>Actinomycetota</taxon>
        <taxon>Actinomycetes</taxon>
        <taxon>Kitasatosporales</taxon>
        <taxon>Streptomycetaceae</taxon>
        <taxon>Streptomyces</taxon>
    </lineage>
</organism>
<feature type="region of interest" description="Disordered" evidence="5">
    <location>
        <begin position="284"/>
        <end position="317"/>
    </location>
</feature>
<dbReference type="PROSITE" id="PS50893">
    <property type="entry name" value="ABC_TRANSPORTER_2"/>
    <property type="match status" value="2"/>
</dbReference>
<keyword evidence="8" id="KW-1185">Reference proteome</keyword>
<proteinExistence type="predicted"/>
<dbReference type="InterPro" id="IPR027417">
    <property type="entry name" value="P-loop_NTPase"/>
</dbReference>
<dbReference type="Pfam" id="PF00005">
    <property type="entry name" value="ABC_tran"/>
    <property type="match status" value="2"/>
</dbReference>
<evidence type="ECO:0000256" key="5">
    <source>
        <dbReference type="SAM" id="MobiDB-lite"/>
    </source>
</evidence>
<evidence type="ECO:0000313" key="8">
    <source>
        <dbReference type="Proteomes" id="UP001589718"/>
    </source>
</evidence>
<keyword evidence="2" id="KW-0547">Nucleotide-binding</keyword>
<evidence type="ECO:0000256" key="2">
    <source>
        <dbReference type="ARBA" id="ARBA00022741"/>
    </source>
</evidence>
<dbReference type="Proteomes" id="UP001589718">
    <property type="component" value="Unassembled WGS sequence"/>
</dbReference>
<keyword evidence="4" id="KW-0175">Coiled coil</keyword>
<feature type="coiled-coil region" evidence="4">
    <location>
        <begin position="246"/>
        <end position="273"/>
    </location>
</feature>
<dbReference type="PANTHER" id="PTHR19211">
    <property type="entry name" value="ATP-BINDING TRANSPORT PROTEIN-RELATED"/>
    <property type="match status" value="1"/>
</dbReference>
<evidence type="ECO:0000256" key="1">
    <source>
        <dbReference type="ARBA" id="ARBA00022737"/>
    </source>
</evidence>
<comment type="caution">
    <text evidence="7">The sequence shown here is derived from an EMBL/GenBank/DDBJ whole genome shotgun (WGS) entry which is preliminary data.</text>
</comment>
<dbReference type="InterPro" id="IPR003439">
    <property type="entry name" value="ABC_transporter-like_ATP-bd"/>
</dbReference>
<evidence type="ECO:0000256" key="3">
    <source>
        <dbReference type="ARBA" id="ARBA00022840"/>
    </source>
</evidence>
<dbReference type="RefSeq" id="WP_345218644.1">
    <property type="nucleotide sequence ID" value="NZ_BAAAXE010000001.1"/>
</dbReference>
<gene>
    <name evidence="7" type="ORF">ACFFTU_28335</name>
</gene>
<evidence type="ECO:0000259" key="6">
    <source>
        <dbReference type="PROSITE" id="PS50893"/>
    </source>
</evidence>
<dbReference type="PROSITE" id="PS00211">
    <property type="entry name" value="ABC_TRANSPORTER_1"/>
    <property type="match status" value="1"/>
</dbReference>
<dbReference type="SUPFAM" id="SSF52540">
    <property type="entry name" value="P-loop containing nucleoside triphosphate hydrolases"/>
    <property type="match status" value="2"/>
</dbReference>
<feature type="domain" description="ABC transporter" evidence="6">
    <location>
        <begin position="350"/>
        <end position="545"/>
    </location>
</feature>
<dbReference type="InterPro" id="IPR003593">
    <property type="entry name" value="AAA+_ATPase"/>
</dbReference>
<dbReference type="SMART" id="SM00382">
    <property type="entry name" value="AAA"/>
    <property type="match status" value="2"/>
</dbReference>
<evidence type="ECO:0000313" key="7">
    <source>
        <dbReference type="EMBL" id="MFB9523859.1"/>
    </source>
</evidence>
<dbReference type="EMBL" id="JBHMCR010000019">
    <property type="protein sequence ID" value="MFB9523859.1"/>
    <property type="molecule type" value="Genomic_DNA"/>
</dbReference>
<keyword evidence="1" id="KW-0677">Repeat</keyword>
<dbReference type="InterPro" id="IPR017871">
    <property type="entry name" value="ABC_transporter-like_CS"/>
</dbReference>
<reference evidence="7 8" key="1">
    <citation type="submission" date="2024-09" db="EMBL/GenBank/DDBJ databases">
        <authorList>
            <person name="Sun Q."/>
            <person name="Mori K."/>
        </authorList>
    </citation>
    <scope>NUCLEOTIDE SEQUENCE [LARGE SCALE GENOMIC DNA]</scope>
    <source>
        <strain evidence="7 8">JCM 4362</strain>
    </source>
</reference>
<sequence>MTATLVAKDLAAGHGDRTLFADLDLVVAPGDVIGLVGVNGAGKSTLLRLLAGLDTPEAGTLRLSPPTATVGHLPQEPERREGETVRDFLARRTGVAAAQLALDAATQALVDGAPGADDAYATGLDRWLDLGGADLDERAEEVAASLGLTIGLDQPMTGLSGGQAARAGLASLLLSRYDVFLLDEPTNDLDLDGLDRLESFVTGLRAGTVVISHDREFLTRTVTKVLELDLAQQQIKLFGGGYAAYLEERETARRHAREEYDEYADKKASLEGRAQMQRGWMDKGVRNARRKSTDGDKIGRNMRSEASEKQAAKARQTQRMIERLDVVEEPRKEWELRMEIAAAPRSGAVVSTMRQATVRRGDFTFGPVSLQIDWADRVAITGANGSGKSTLLAAMLGRLPLDAGDSALGPGVVVGEVDQARGLFYGAETLLDAFSAAVPETEPAEVRTLLAKFGLKADHVRRPATTLSPGERTRAALALLQGRGVNLLVLDEPTNHLDLPAIEQLESALDSYEGTLLLVTHDRRMLDAVHVTRRVLVEDGQVTEV</sequence>
<dbReference type="PANTHER" id="PTHR19211:SF123">
    <property type="entry name" value="ABC TRANSPORTER"/>
    <property type="match status" value="1"/>
</dbReference>
<dbReference type="Gene3D" id="3.40.50.300">
    <property type="entry name" value="P-loop containing nucleotide triphosphate hydrolases"/>
    <property type="match status" value="2"/>
</dbReference>
<accession>A0ABV5PL97</accession>
<protein>
    <submittedName>
        <fullName evidence="7">ABC-F family ATP-binding cassette domain-containing protein</fullName>
    </submittedName>
</protein>
<name>A0ABV5PL97_STRCM</name>
<evidence type="ECO:0000256" key="4">
    <source>
        <dbReference type="SAM" id="Coils"/>
    </source>
</evidence>
<feature type="compositionally biased region" description="Basic and acidic residues" evidence="5">
    <location>
        <begin position="284"/>
        <end position="311"/>
    </location>
</feature>
<dbReference type="GO" id="GO:0005524">
    <property type="term" value="F:ATP binding"/>
    <property type="evidence" value="ECO:0007669"/>
    <property type="project" value="UniProtKB-KW"/>
</dbReference>
<dbReference type="CDD" id="cd03221">
    <property type="entry name" value="ABCF_EF-3"/>
    <property type="match status" value="1"/>
</dbReference>